<evidence type="ECO:0000313" key="4">
    <source>
        <dbReference type="Proteomes" id="UP000649739"/>
    </source>
</evidence>
<accession>A0A8J3B6D6</accession>
<dbReference type="AlphaFoldDB" id="A0A8J3B6D6"/>
<organism evidence="3 4">
    <name type="scientific">Pilimelia anulata</name>
    <dbReference type="NCBI Taxonomy" id="53371"/>
    <lineage>
        <taxon>Bacteria</taxon>
        <taxon>Bacillati</taxon>
        <taxon>Actinomycetota</taxon>
        <taxon>Actinomycetes</taxon>
        <taxon>Micromonosporales</taxon>
        <taxon>Micromonosporaceae</taxon>
        <taxon>Pilimelia</taxon>
    </lineage>
</organism>
<dbReference type="EMBL" id="BMQB01000001">
    <property type="protein sequence ID" value="GGJ74085.1"/>
    <property type="molecule type" value="Genomic_DNA"/>
</dbReference>
<evidence type="ECO:0000256" key="2">
    <source>
        <dbReference type="SAM" id="Phobius"/>
    </source>
</evidence>
<feature type="transmembrane region" description="Helical" evidence="2">
    <location>
        <begin position="29"/>
        <end position="50"/>
    </location>
</feature>
<evidence type="ECO:0000313" key="3">
    <source>
        <dbReference type="EMBL" id="GGJ74085.1"/>
    </source>
</evidence>
<feature type="transmembrane region" description="Helical" evidence="2">
    <location>
        <begin position="62"/>
        <end position="82"/>
    </location>
</feature>
<dbReference type="Pfam" id="PF14017">
    <property type="entry name" value="DUF4233"/>
    <property type="match status" value="1"/>
</dbReference>
<name>A0A8J3B6D6_9ACTN</name>
<keyword evidence="2" id="KW-0472">Membrane</keyword>
<keyword evidence="2" id="KW-1133">Transmembrane helix</keyword>
<proteinExistence type="predicted"/>
<keyword evidence="4" id="KW-1185">Reference proteome</keyword>
<feature type="transmembrane region" description="Helical" evidence="2">
    <location>
        <begin position="88"/>
        <end position="121"/>
    </location>
</feature>
<dbReference type="InterPro" id="IPR025327">
    <property type="entry name" value="DUF4233"/>
</dbReference>
<protein>
    <recommendedName>
        <fullName evidence="5">DUF4233 domain-containing protein</fullName>
    </recommendedName>
</protein>
<dbReference type="Proteomes" id="UP000649739">
    <property type="component" value="Unassembled WGS sequence"/>
</dbReference>
<evidence type="ECO:0008006" key="5">
    <source>
        <dbReference type="Google" id="ProtNLM"/>
    </source>
</evidence>
<feature type="region of interest" description="Disordered" evidence="1">
    <location>
        <begin position="1"/>
        <end position="23"/>
    </location>
</feature>
<keyword evidence="2" id="KW-0812">Transmembrane</keyword>
<gene>
    <name evidence="3" type="ORF">GCM10010123_00030</name>
</gene>
<sequence>MSAAPDLEPAAHSGGGSGGRPSGLRNPAAAVRGLGAGTLVMEAIVLLLAVQPLRVLGGGLGTGGIVAVLVLAGAHLVLAGLLRYDRAWWAVVAAQAALLGCGLLHWALGALGVLFGLVWWYVLRVRRTILG</sequence>
<reference evidence="3" key="1">
    <citation type="journal article" date="2014" name="Int. J. Syst. Evol. Microbiol.">
        <title>Complete genome sequence of Corynebacterium casei LMG S-19264T (=DSM 44701T), isolated from a smear-ripened cheese.</title>
        <authorList>
            <consortium name="US DOE Joint Genome Institute (JGI-PGF)"/>
            <person name="Walter F."/>
            <person name="Albersmeier A."/>
            <person name="Kalinowski J."/>
            <person name="Ruckert C."/>
        </authorList>
    </citation>
    <scope>NUCLEOTIDE SEQUENCE</scope>
    <source>
        <strain evidence="3">JCM 3090</strain>
    </source>
</reference>
<comment type="caution">
    <text evidence="3">The sequence shown here is derived from an EMBL/GenBank/DDBJ whole genome shotgun (WGS) entry which is preliminary data.</text>
</comment>
<reference evidence="3" key="2">
    <citation type="submission" date="2020-09" db="EMBL/GenBank/DDBJ databases">
        <authorList>
            <person name="Sun Q."/>
            <person name="Ohkuma M."/>
        </authorList>
    </citation>
    <scope>NUCLEOTIDE SEQUENCE</scope>
    <source>
        <strain evidence="3">JCM 3090</strain>
    </source>
</reference>
<evidence type="ECO:0000256" key="1">
    <source>
        <dbReference type="SAM" id="MobiDB-lite"/>
    </source>
</evidence>